<reference evidence="1" key="1">
    <citation type="submission" date="2016-10" db="EMBL/GenBank/DDBJ databases">
        <title>Sequence of Gallionella enrichment culture.</title>
        <authorList>
            <person name="Poehlein A."/>
            <person name="Muehling M."/>
            <person name="Daniel R."/>
        </authorList>
    </citation>
    <scope>NUCLEOTIDE SEQUENCE</scope>
</reference>
<comment type="caution">
    <text evidence="1">The sequence shown here is derived from an EMBL/GenBank/DDBJ whole genome shotgun (WGS) entry which is preliminary data.</text>
</comment>
<sequence length="302" mass="33898">MDDIKQLAAVQQALSDPRLSLDSRALAAWLVLHPHRHSVSSLQAEFGLQRRVWTRVRDELREAGYLTISGPKRQGEQWVWEIRGASPVDNSPGTHICTKSTDEVIRTFRACTKRADTEVLTKPIEITKNCPGGQARVDNSAQKTVSRKKRLFIIQGQLKLSKGQFGHILNLCKAKNCQLQDVYSAVCKYMDDIQGNQAVAYLKKCILENPGRDWTWEARRDAQDSAEQASSQSANQAFERFMNQIRGGESVPVRSRKTGEPLILKQRSEAPEFVVVLGLQGEFKASLPVRMAFDQLISPPAE</sequence>
<dbReference type="EMBL" id="MLJW01000205">
    <property type="protein sequence ID" value="OIQ93533.1"/>
    <property type="molecule type" value="Genomic_DNA"/>
</dbReference>
<dbReference type="AlphaFoldDB" id="A0A1J5RZK8"/>
<organism evidence="1">
    <name type="scientific">mine drainage metagenome</name>
    <dbReference type="NCBI Taxonomy" id="410659"/>
    <lineage>
        <taxon>unclassified sequences</taxon>
        <taxon>metagenomes</taxon>
        <taxon>ecological metagenomes</taxon>
    </lineage>
</organism>
<accession>A0A1J5RZK8</accession>
<gene>
    <name evidence="1" type="ORF">GALL_244930</name>
</gene>
<evidence type="ECO:0000313" key="1">
    <source>
        <dbReference type="EMBL" id="OIQ93533.1"/>
    </source>
</evidence>
<proteinExistence type="predicted"/>
<protein>
    <submittedName>
        <fullName evidence="1">Uncharacterized protein</fullName>
    </submittedName>
</protein>
<name>A0A1J5RZK8_9ZZZZ</name>